<dbReference type="InterPro" id="IPR006016">
    <property type="entry name" value="UspA"/>
</dbReference>
<evidence type="ECO:0000313" key="4">
    <source>
        <dbReference type="Proteomes" id="UP000500938"/>
    </source>
</evidence>
<gene>
    <name evidence="3" type="ORF">HKW67_15490</name>
</gene>
<proteinExistence type="inferred from homology"/>
<dbReference type="KEGG" id="ggr:HKW67_15490"/>
<dbReference type="AlphaFoldDB" id="A0A6M4IQ35"/>
<dbReference type="InterPro" id="IPR006015">
    <property type="entry name" value="Universal_stress_UspA"/>
</dbReference>
<dbReference type="PRINTS" id="PR01438">
    <property type="entry name" value="UNVRSLSTRESS"/>
</dbReference>
<sequence>MSTHAPNIRTATDISNTFEPTIAPAGPILVATDTSPASDAAFPMARLLAASVHAPVEVVSGLRPNAMPLYAYEPVPYWTQAEPYIMEGRQSEIERQMARTTPIGTSWPVRVRVGEPLTEIVEDARAIGARVIIVGRGRHSVLARVFGGESVLRLLQLSDAPVLAVEPGSDTLPKNVVIATDFSPFSLYAAQVSMGLIAPAATVRLVHVGPTLSEPDAADAAIVDGYRQEIAKGFALLKEHLEPRGFIVETVSLQGSPSERLLEYLESAHADLVVTATHGYGFLRRMVLGSVTSELVRSAPCSVLCVPGRAQTIAAARAESSGTQQTHSYALDVLDAALNAFTTRNAGRSCSIEMDRDDFGAQSLGHGMPLVGATYDKHDRSIALMFGASSLLGEHLSHRMQGCESVHTISNAKGRDQVMRIVHEGGQTLLLLD</sequence>
<feature type="domain" description="UspA" evidence="2">
    <location>
        <begin position="174"/>
        <end position="307"/>
    </location>
</feature>
<protein>
    <submittedName>
        <fullName evidence="3">Universal stress protein</fullName>
    </submittedName>
</protein>
<keyword evidence="4" id="KW-1185">Reference proteome</keyword>
<dbReference type="PANTHER" id="PTHR46268:SF6">
    <property type="entry name" value="UNIVERSAL STRESS PROTEIN UP12"/>
    <property type="match status" value="1"/>
</dbReference>
<dbReference type="InterPro" id="IPR014729">
    <property type="entry name" value="Rossmann-like_a/b/a_fold"/>
</dbReference>
<dbReference type="RefSeq" id="WP_171226253.1">
    <property type="nucleotide sequence ID" value="NZ_CP053085.1"/>
</dbReference>
<comment type="similarity">
    <text evidence="1">Belongs to the universal stress protein A family.</text>
</comment>
<name>A0A6M4IQ35_9BACT</name>
<evidence type="ECO:0000256" key="1">
    <source>
        <dbReference type="ARBA" id="ARBA00008791"/>
    </source>
</evidence>
<reference evidence="3 4" key="1">
    <citation type="submission" date="2020-05" db="EMBL/GenBank/DDBJ databases">
        <title>Complete genome sequence of Gemmatimonas greenlandica TET16.</title>
        <authorList>
            <person name="Zeng Y."/>
        </authorList>
    </citation>
    <scope>NUCLEOTIDE SEQUENCE [LARGE SCALE GENOMIC DNA]</scope>
    <source>
        <strain evidence="3 4">TET16</strain>
    </source>
</reference>
<organism evidence="3 4">
    <name type="scientific">Gemmatimonas groenlandica</name>
    <dbReference type="NCBI Taxonomy" id="2732249"/>
    <lineage>
        <taxon>Bacteria</taxon>
        <taxon>Pseudomonadati</taxon>
        <taxon>Gemmatimonadota</taxon>
        <taxon>Gemmatimonadia</taxon>
        <taxon>Gemmatimonadales</taxon>
        <taxon>Gemmatimonadaceae</taxon>
        <taxon>Gemmatimonas</taxon>
    </lineage>
</organism>
<dbReference type="Gene3D" id="3.40.50.620">
    <property type="entry name" value="HUPs"/>
    <property type="match status" value="2"/>
</dbReference>
<feature type="domain" description="UspA" evidence="2">
    <location>
        <begin position="27"/>
        <end position="165"/>
    </location>
</feature>
<dbReference type="SUPFAM" id="SSF52402">
    <property type="entry name" value="Adenine nucleotide alpha hydrolases-like"/>
    <property type="match status" value="2"/>
</dbReference>
<evidence type="ECO:0000259" key="2">
    <source>
        <dbReference type="Pfam" id="PF00582"/>
    </source>
</evidence>
<evidence type="ECO:0000313" key="3">
    <source>
        <dbReference type="EMBL" id="QJR36820.1"/>
    </source>
</evidence>
<dbReference type="PANTHER" id="PTHR46268">
    <property type="entry name" value="STRESS RESPONSE PROTEIN NHAX"/>
    <property type="match status" value="1"/>
</dbReference>
<dbReference type="Pfam" id="PF00582">
    <property type="entry name" value="Usp"/>
    <property type="match status" value="2"/>
</dbReference>
<dbReference type="CDD" id="cd00293">
    <property type="entry name" value="USP-like"/>
    <property type="match status" value="2"/>
</dbReference>
<dbReference type="Proteomes" id="UP000500938">
    <property type="component" value="Chromosome"/>
</dbReference>
<accession>A0A6M4IQ35</accession>
<dbReference type="EMBL" id="CP053085">
    <property type="protein sequence ID" value="QJR36820.1"/>
    <property type="molecule type" value="Genomic_DNA"/>
</dbReference>